<sequence>MALWIAGLHPQQELSLIQVALKLHFALADATAGWEIGYRSKEPFLGKSEESSAMDWRLELAEEGSVVDWLEAKDPADWLEEEGSADWLEEEGPADWLEEEGPADWLEEEGPADWLEEEGPVATPKS</sequence>
<feature type="region of interest" description="Disordered" evidence="1">
    <location>
        <begin position="85"/>
        <end position="126"/>
    </location>
</feature>
<comment type="caution">
    <text evidence="2">The sequence shown here is derived from an EMBL/GenBank/DDBJ whole genome shotgun (WGS) entry which is preliminary data.</text>
</comment>
<organism evidence="2 3">
    <name type="scientific">Sphaerosporella brunnea</name>
    <dbReference type="NCBI Taxonomy" id="1250544"/>
    <lineage>
        <taxon>Eukaryota</taxon>
        <taxon>Fungi</taxon>
        <taxon>Dikarya</taxon>
        <taxon>Ascomycota</taxon>
        <taxon>Pezizomycotina</taxon>
        <taxon>Pezizomycetes</taxon>
        <taxon>Pezizales</taxon>
        <taxon>Pyronemataceae</taxon>
        <taxon>Sphaerosporella</taxon>
    </lineage>
</organism>
<dbReference type="Proteomes" id="UP000326924">
    <property type="component" value="Unassembled WGS sequence"/>
</dbReference>
<protein>
    <submittedName>
        <fullName evidence="2">Uncharacterized protein</fullName>
    </submittedName>
</protein>
<dbReference type="InParanoid" id="A0A5J5ETG0"/>
<evidence type="ECO:0000313" key="2">
    <source>
        <dbReference type="EMBL" id="KAA8902720.1"/>
    </source>
</evidence>
<name>A0A5J5ETG0_9PEZI</name>
<gene>
    <name evidence="2" type="ORF">FN846DRAFT_908417</name>
</gene>
<proteinExistence type="predicted"/>
<keyword evidence="3" id="KW-1185">Reference proteome</keyword>
<dbReference type="AlphaFoldDB" id="A0A5J5ETG0"/>
<reference evidence="2 3" key="1">
    <citation type="submission" date="2019-09" db="EMBL/GenBank/DDBJ databases">
        <title>Draft genome of the ectomycorrhizal ascomycete Sphaerosporella brunnea.</title>
        <authorList>
            <consortium name="DOE Joint Genome Institute"/>
            <person name="Benucci G.M."/>
            <person name="Marozzi G."/>
            <person name="Antonielli L."/>
            <person name="Sanchez S."/>
            <person name="Marco P."/>
            <person name="Wang X."/>
            <person name="Falini L.B."/>
            <person name="Barry K."/>
            <person name="Haridas S."/>
            <person name="Lipzen A."/>
            <person name="Labutti K."/>
            <person name="Grigoriev I.V."/>
            <person name="Murat C."/>
            <person name="Martin F."/>
            <person name="Albertini E."/>
            <person name="Donnini D."/>
            <person name="Bonito G."/>
        </authorList>
    </citation>
    <scope>NUCLEOTIDE SEQUENCE [LARGE SCALE GENOMIC DNA]</scope>
    <source>
        <strain evidence="2 3">Sb_GMNB300</strain>
    </source>
</reference>
<feature type="compositionally biased region" description="Acidic residues" evidence="1">
    <location>
        <begin position="85"/>
        <end position="119"/>
    </location>
</feature>
<evidence type="ECO:0000313" key="3">
    <source>
        <dbReference type="Proteomes" id="UP000326924"/>
    </source>
</evidence>
<evidence type="ECO:0000256" key="1">
    <source>
        <dbReference type="SAM" id="MobiDB-lite"/>
    </source>
</evidence>
<dbReference type="EMBL" id="VXIS01000127">
    <property type="protein sequence ID" value="KAA8902720.1"/>
    <property type="molecule type" value="Genomic_DNA"/>
</dbReference>
<accession>A0A5J5ETG0</accession>